<dbReference type="PANTHER" id="PTHR38644">
    <property type="entry name" value="EXPRESSED PROTEIN"/>
    <property type="match status" value="1"/>
</dbReference>
<sequence>MPPRLRGSLQRSLSCLDSGRVFFCPSCATWRRSFSTRANVNSRRGDLLPSSSSTHRHLTTSSVINAGRDVPPRFKELHEALNLVGKNAAGQISVSRLQLALRGLESDEPLVRVAVLGLNDATAARKLVRLLLADPLTPRGSWEDILDSYDADTSQGLLIRYGESSEKLSNNLLPTISVPSPILKRANLEILVAGLGAQGAPEGSHFTAETFLVPTVTIQTSHSGRHNVIRYPVHKSIICGSGVDGLLAYCGLMSRSDLKYEAKSVHGAIELSVADKNRGNERVAFVDIDKADEALSKFRESVQNVSAYEQGWNNSGVQPVVDWLSSLKGVEGDLDASLKSLILSLLDSAEEGAFSKENQKLQEQIAQSVSDQTRESLDGSVTSWAEKAHSELRSSLEEGFSSQRWRGLAWWKLFWRVDDVGMVTSEILERKYLRQAEREVIWTAGRLQQAGLLEESRDDNPNLTAEGSSKPSLVEPTQISASRTRLLNTTVPALQALAQKLVLFSISTTTLTSSLSILTYLSFPSASVSEACTAAAVGLIYSLRRQQTKWETARTYWENEVREDGRTTLRETEDLLRTVIREGGRQEEDVTEQEARESIEKARNLLEEVK</sequence>
<gene>
    <name evidence="3" type="ORF">PHISCL_08081</name>
</gene>
<dbReference type="EMBL" id="MVGC01000390">
    <property type="protein sequence ID" value="RJE19591.1"/>
    <property type="molecule type" value="Genomic_DNA"/>
</dbReference>
<dbReference type="Proteomes" id="UP000266188">
    <property type="component" value="Unassembled WGS sequence"/>
</dbReference>
<evidence type="ECO:0000313" key="3">
    <source>
        <dbReference type="EMBL" id="RJE19591.1"/>
    </source>
</evidence>
<keyword evidence="4" id="KW-1185">Reference proteome</keyword>
<organism evidence="3 4">
    <name type="scientific">Aspergillus sclerotialis</name>
    <dbReference type="NCBI Taxonomy" id="2070753"/>
    <lineage>
        <taxon>Eukaryota</taxon>
        <taxon>Fungi</taxon>
        <taxon>Dikarya</taxon>
        <taxon>Ascomycota</taxon>
        <taxon>Pezizomycotina</taxon>
        <taxon>Eurotiomycetes</taxon>
        <taxon>Eurotiomycetidae</taxon>
        <taxon>Eurotiales</taxon>
        <taxon>Aspergillaceae</taxon>
        <taxon>Aspergillus</taxon>
        <taxon>Aspergillus subgen. Polypaecilum</taxon>
    </lineage>
</organism>
<accession>A0A3A2ZRA6</accession>
<evidence type="ECO:0000313" key="4">
    <source>
        <dbReference type="Proteomes" id="UP000266188"/>
    </source>
</evidence>
<comment type="caution">
    <text evidence="3">The sequence shown here is derived from an EMBL/GenBank/DDBJ whole genome shotgun (WGS) entry which is preliminary data.</text>
</comment>
<feature type="domain" description="Mmc1 C-terminal" evidence="2">
    <location>
        <begin position="379"/>
        <end position="566"/>
    </location>
</feature>
<dbReference type="InterPro" id="IPR056196">
    <property type="entry name" value="Mmc1_C"/>
</dbReference>
<feature type="compositionally biased region" description="Polar residues" evidence="1">
    <location>
        <begin position="461"/>
        <end position="474"/>
    </location>
</feature>
<proteinExistence type="predicted"/>
<reference evidence="4" key="1">
    <citation type="submission" date="2017-02" db="EMBL/GenBank/DDBJ databases">
        <authorList>
            <person name="Tafer H."/>
            <person name="Lopandic K."/>
        </authorList>
    </citation>
    <scope>NUCLEOTIDE SEQUENCE [LARGE SCALE GENOMIC DNA]</scope>
    <source>
        <strain evidence="4">CBS 366.77</strain>
    </source>
</reference>
<feature type="region of interest" description="Disordered" evidence="1">
    <location>
        <begin position="453"/>
        <end position="474"/>
    </location>
</feature>
<dbReference type="STRING" id="2070753.A0A3A2ZRA6"/>
<dbReference type="AlphaFoldDB" id="A0A3A2ZRA6"/>
<evidence type="ECO:0000256" key="1">
    <source>
        <dbReference type="SAM" id="MobiDB-lite"/>
    </source>
</evidence>
<name>A0A3A2ZRA6_9EURO</name>
<dbReference type="PANTHER" id="PTHR38644:SF1">
    <property type="entry name" value="EXPRESSED PROTEIN"/>
    <property type="match status" value="1"/>
</dbReference>
<dbReference type="Pfam" id="PF23867">
    <property type="entry name" value="Mmc1_N"/>
    <property type="match status" value="1"/>
</dbReference>
<dbReference type="OrthoDB" id="5319015at2759"/>
<evidence type="ECO:0000259" key="2">
    <source>
        <dbReference type="Pfam" id="PF23868"/>
    </source>
</evidence>
<dbReference type="Pfam" id="PF23868">
    <property type="entry name" value="Mmc1_C"/>
    <property type="match status" value="1"/>
</dbReference>
<protein>
    <recommendedName>
        <fullName evidence="2">Mmc1 C-terminal domain-containing protein</fullName>
    </recommendedName>
</protein>